<gene>
    <name evidence="10" type="primary">queG</name>
    <name evidence="10" type="ORF">Strain138_002722</name>
    <name evidence="11" type="ORF">Strain318_002722</name>
</gene>
<keyword evidence="3" id="KW-0819">tRNA processing</keyword>
<organism evidence="10">
    <name type="scientific">Pseudogemmatithrix spongiicola</name>
    <dbReference type="NCBI Taxonomy" id="3062599"/>
    <lineage>
        <taxon>Bacteria</taxon>
        <taxon>Pseudomonadati</taxon>
        <taxon>Gemmatimonadota</taxon>
        <taxon>Gemmatimonadia</taxon>
        <taxon>Gemmatimonadales</taxon>
        <taxon>Gemmatimonadaceae</taxon>
        <taxon>Pseudogemmatithrix</taxon>
    </lineage>
</organism>
<dbReference type="RefSeq" id="WP_367886260.1">
    <property type="nucleotide sequence ID" value="NZ_CP130612.1"/>
</dbReference>
<name>A0AA49JWZ3_9BACT</name>
<sequence>MTAFEQRLKAQALGLGFDLAGIARLGPVTTHAAFADWLAQGYHGEMDYLQRGAELRADTTRPEPGMHSAVVVALDYGGKQPDGPVARYARGDDYHRLMWDRLDALLAWVKRERGDDVRGRSYVDTGPILERELARQAGLGWTGKNTMLINPELGSFFFIGALFLDAELEPDAPFEDDHCGTCTRCLEACPTQAFVAPRVMDARRCISYLTIESRSAIPEEFHAALGEHVYGCDICQDVCPWNVKFARALREPSFAARPALDGRSASELATWLLSLDDATYRDAFRGSAMKRAKLSGLQRNAAIVSASPRHA</sequence>
<dbReference type="PROSITE" id="PS51379">
    <property type="entry name" value="4FE4S_FER_2"/>
    <property type="match status" value="1"/>
</dbReference>
<dbReference type="NCBIfam" id="TIGR00276">
    <property type="entry name" value="tRNA epoxyqueuosine(34) reductase QueG"/>
    <property type="match status" value="1"/>
</dbReference>
<dbReference type="EC" id="1.17.99.6" evidence="10"/>
<dbReference type="InterPro" id="IPR017896">
    <property type="entry name" value="4Fe4S_Fe-S-bd"/>
</dbReference>
<evidence type="ECO:0000256" key="5">
    <source>
        <dbReference type="ARBA" id="ARBA00022785"/>
    </source>
</evidence>
<feature type="domain" description="4Fe-4S ferredoxin-type" evidence="9">
    <location>
        <begin position="170"/>
        <end position="199"/>
    </location>
</feature>
<dbReference type="EMBL" id="CP130613">
    <property type="protein sequence ID" value="WKW16310.1"/>
    <property type="molecule type" value="Genomic_DNA"/>
</dbReference>
<dbReference type="InterPro" id="IPR013542">
    <property type="entry name" value="QueG_DUF1730"/>
</dbReference>
<evidence type="ECO:0000256" key="8">
    <source>
        <dbReference type="ARBA" id="ARBA00023014"/>
    </source>
</evidence>
<dbReference type="PANTHER" id="PTHR30002:SF4">
    <property type="entry name" value="EPOXYQUEUOSINE REDUCTASE"/>
    <property type="match status" value="1"/>
</dbReference>
<dbReference type="PANTHER" id="PTHR30002">
    <property type="entry name" value="EPOXYQUEUOSINE REDUCTASE"/>
    <property type="match status" value="1"/>
</dbReference>
<dbReference type="Pfam" id="PF13484">
    <property type="entry name" value="Fer4_16"/>
    <property type="match status" value="1"/>
</dbReference>
<dbReference type="Pfam" id="PF08331">
    <property type="entry name" value="QueG_DUF1730"/>
    <property type="match status" value="1"/>
</dbReference>
<dbReference type="InterPro" id="IPR004453">
    <property type="entry name" value="QueG"/>
</dbReference>
<dbReference type="Proteomes" id="UP001229955">
    <property type="component" value="Chromosome"/>
</dbReference>
<accession>A0AA49JWZ3</accession>
<dbReference type="InterPro" id="IPR017900">
    <property type="entry name" value="4Fe4S_Fe_S_CS"/>
</dbReference>
<dbReference type="GO" id="GO:0046872">
    <property type="term" value="F:metal ion binding"/>
    <property type="evidence" value="ECO:0007669"/>
    <property type="project" value="UniProtKB-KW"/>
</dbReference>
<evidence type="ECO:0000256" key="7">
    <source>
        <dbReference type="ARBA" id="ARBA00023004"/>
    </source>
</evidence>
<dbReference type="GO" id="GO:0008616">
    <property type="term" value="P:tRNA queuosine(34) biosynthetic process"/>
    <property type="evidence" value="ECO:0007669"/>
    <property type="project" value="UniProtKB-KW"/>
</dbReference>
<evidence type="ECO:0000259" key="9">
    <source>
        <dbReference type="PROSITE" id="PS51379"/>
    </source>
</evidence>
<dbReference type="Gene3D" id="3.30.70.20">
    <property type="match status" value="1"/>
</dbReference>
<keyword evidence="7" id="KW-0408">Iron</keyword>
<accession>A0AA49K2J4</accession>
<evidence type="ECO:0000313" key="10">
    <source>
        <dbReference type="EMBL" id="WKW13403.1"/>
    </source>
</evidence>
<keyword evidence="6 10" id="KW-0560">Oxidoreductase</keyword>
<keyword evidence="5" id="KW-0671">Queuosine biosynthesis</keyword>
<evidence type="ECO:0000256" key="4">
    <source>
        <dbReference type="ARBA" id="ARBA00022723"/>
    </source>
</evidence>
<dbReference type="PROSITE" id="PS00198">
    <property type="entry name" value="4FE4S_FER_1"/>
    <property type="match status" value="1"/>
</dbReference>
<keyword evidence="2" id="KW-0963">Cytoplasm</keyword>
<evidence type="ECO:0000313" key="12">
    <source>
        <dbReference type="Proteomes" id="UP001229955"/>
    </source>
</evidence>
<evidence type="ECO:0000256" key="1">
    <source>
        <dbReference type="ARBA" id="ARBA00022485"/>
    </source>
</evidence>
<evidence type="ECO:0000256" key="6">
    <source>
        <dbReference type="ARBA" id="ARBA00023002"/>
    </source>
</evidence>
<evidence type="ECO:0000256" key="2">
    <source>
        <dbReference type="ARBA" id="ARBA00022490"/>
    </source>
</evidence>
<dbReference type="EMBL" id="CP130612">
    <property type="protein sequence ID" value="WKW13403.1"/>
    <property type="molecule type" value="Genomic_DNA"/>
</dbReference>
<dbReference type="KEGG" id="pspc:Strain318_002722"/>
<proteinExistence type="predicted"/>
<dbReference type="AlphaFoldDB" id="A0AA49JWZ3"/>
<reference evidence="10" key="1">
    <citation type="submission" date="2023-07" db="EMBL/GenBank/DDBJ databases">
        <authorList>
            <person name="Haufschild T."/>
            <person name="Kallscheuer N."/>
            <person name="Hammer J."/>
            <person name="Kohn T."/>
            <person name="Kabuu M."/>
            <person name="Jogler M."/>
            <person name="Wohfarth N."/>
            <person name="Heuer A."/>
            <person name="Rohde M."/>
            <person name="van Teeseling M.C.F."/>
            <person name="Jogler C."/>
        </authorList>
    </citation>
    <scope>NUCLEOTIDE SEQUENCE</scope>
    <source>
        <strain evidence="10">Strain 138</strain>
        <strain evidence="11">Strain 318</strain>
    </source>
</reference>
<evidence type="ECO:0000313" key="11">
    <source>
        <dbReference type="EMBL" id="WKW16310.1"/>
    </source>
</evidence>
<dbReference type="GO" id="GO:0051539">
    <property type="term" value="F:4 iron, 4 sulfur cluster binding"/>
    <property type="evidence" value="ECO:0007669"/>
    <property type="project" value="UniProtKB-KW"/>
</dbReference>
<evidence type="ECO:0000256" key="3">
    <source>
        <dbReference type="ARBA" id="ARBA00022694"/>
    </source>
</evidence>
<keyword evidence="4" id="KW-0479">Metal-binding</keyword>
<dbReference type="SUPFAM" id="SSF46548">
    <property type="entry name" value="alpha-helical ferredoxin"/>
    <property type="match status" value="1"/>
</dbReference>
<protein>
    <submittedName>
        <fullName evidence="10">tRNA epoxyqueuosine(34) reductase QueG</fullName>
        <ecNumber evidence="10">1.17.99.6</ecNumber>
    </submittedName>
</protein>
<keyword evidence="1" id="KW-0004">4Fe-4S</keyword>
<keyword evidence="8" id="KW-0411">Iron-sulfur</keyword>
<dbReference type="GO" id="GO:0052693">
    <property type="term" value="F:epoxyqueuosine reductase activity"/>
    <property type="evidence" value="ECO:0007669"/>
    <property type="project" value="UniProtKB-EC"/>
</dbReference>
<keyword evidence="12" id="KW-1185">Reference proteome</keyword>